<name>A0A197KGU7_9FUNG</name>
<accession>A0A197KGU7</accession>
<sequence>MKLSDNESMDNLPVELIRAIAHFFDGTTLVTSLQVCRRWHLILHPLIWRLIQTTTWHNSRFPLREKELEDPTKATTLLDDPKLVAALLHVQSLDWRSIHLAKDKKQKPRRQHSVLSLDTLGRIVGLTSNLVHLHLQSRYQGKKFESLSLFVGYLHGLQSLRDLALLLSVDTDNLVAVDELFPVFSRLDRLAISGLWVSPERALGKEEKGVGEGHMEAQQSWRIKTLKVDTRLLSLARHCPSLVSLTAEYDFNKKPPTPETSSYSLRSLSRCQQLKRVMLPNAPNVGETIDIADCLPSFSLPKFMRLLIPVTRPEDIECLNSGCRQEGTMVMPTLHHLHILSVPSELENNRRLQLAIRKFLISRTRLTWIYLNTITIEPEFVFAQPGKELEHGWGCGDQLHLISFKLPSSTQWAAR</sequence>
<dbReference type="AlphaFoldDB" id="A0A197KGU7"/>
<dbReference type="InterPro" id="IPR032675">
    <property type="entry name" value="LRR_dom_sf"/>
</dbReference>
<protein>
    <recommendedName>
        <fullName evidence="1">F-box domain-containing protein</fullName>
    </recommendedName>
</protein>
<dbReference type="Gene3D" id="3.80.10.10">
    <property type="entry name" value="Ribonuclease Inhibitor"/>
    <property type="match status" value="1"/>
</dbReference>
<feature type="domain" description="F-box" evidence="1">
    <location>
        <begin position="6"/>
        <end position="51"/>
    </location>
</feature>
<dbReference type="Proteomes" id="UP000078512">
    <property type="component" value="Unassembled WGS sequence"/>
</dbReference>
<dbReference type="InterPro" id="IPR036047">
    <property type="entry name" value="F-box-like_dom_sf"/>
</dbReference>
<evidence type="ECO:0000259" key="1">
    <source>
        <dbReference type="PROSITE" id="PS50181"/>
    </source>
</evidence>
<evidence type="ECO:0000313" key="3">
    <source>
        <dbReference type="Proteomes" id="UP000078512"/>
    </source>
</evidence>
<dbReference type="InterPro" id="IPR001810">
    <property type="entry name" value="F-box_dom"/>
</dbReference>
<gene>
    <name evidence="2" type="ORF">K457DRAFT_179831</name>
</gene>
<dbReference type="CDD" id="cd09917">
    <property type="entry name" value="F-box_SF"/>
    <property type="match status" value="1"/>
</dbReference>
<dbReference type="Pfam" id="PF12937">
    <property type="entry name" value="F-box-like"/>
    <property type="match status" value="1"/>
</dbReference>
<organism evidence="2 3">
    <name type="scientific">Linnemannia elongata AG-77</name>
    <dbReference type="NCBI Taxonomy" id="1314771"/>
    <lineage>
        <taxon>Eukaryota</taxon>
        <taxon>Fungi</taxon>
        <taxon>Fungi incertae sedis</taxon>
        <taxon>Mucoromycota</taxon>
        <taxon>Mortierellomycotina</taxon>
        <taxon>Mortierellomycetes</taxon>
        <taxon>Mortierellales</taxon>
        <taxon>Mortierellaceae</taxon>
        <taxon>Linnemannia</taxon>
    </lineage>
</organism>
<dbReference type="PROSITE" id="PS50181">
    <property type="entry name" value="FBOX"/>
    <property type="match status" value="1"/>
</dbReference>
<keyword evidence="3" id="KW-1185">Reference proteome</keyword>
<dbReference type="SUPFAM" id="SSF81383">
    <property type="entry name" value="F-box domain"/>
    <property type="match status" value="1"/>
</dbReference>
<evidence type="ECO:0000313" key="2">
    <source>
        <dbReference type="EMBL" id="OAQ36760.1"/>
    </source>
</evidence>
<reference evidence="2 3" key="1">
    <citation type="submission" date="2016-05" db="EMBL/GenBank/DDBJ databases">
        <title>Genome sequencing reveals origins of a unique bacterial endosymbiosis in the earliest lineages of terrestrial Fungi.</title>
        <authorList>
            <consortium name="DOE Joint Genome Institute"/>
            <person name="Uehling J."/>
            <person name="Gryganskyi A."/>
            <person name="Hameed K."/>
            <person name="Tschaplinski T."/>
            <person name="Misztal P."/>
            <person name="Wu S."/>
            <person name="Desiro A."/>
            <person name="Vande Pol N."/>
            <person name="Du Z.-Y."/>
            <person name="Zienkiewicz A."/>
            <person name="Zienkiewicz K."/>
            <person name="Morin E."/>
            <person name="Tisserant E."/>
            <person name="Splivallo R."/>
            <person name="Hainaut M."/>
            <person name="Henrissat B."/>
            <person name="Ohm R."/>
            <person name="Kuo A."/>
            <person name="Yan J."/>
            <person name="Lipzen A."/>
            <person name="Nolan M."/>
            <person name="Labutti K."/>
            <person name="Barry K."/>
            <person name="Goldstein A."/>
            <person name="Labbe J."/>
            <person name="Schadt C."/>
            <person name="Tuskan G."/>
            <person name="Grigoriev I."/>
            <person name="Martin F."/>
            <person name="Vilgalys R."/>
            <person name="Bonito G."/>
        </authorList>
    </citation>
    <scope>NUCLEOTIDE SEQUENCE [LARGE SCALE GENOMIC DNA]</scope>
    <source>
        <strain evidence="2 3">AG-77</strain>
    </source>
</reference>
<dbReference type="OrthoDB" id="2203512at2759"/>
<dbReference type="EMBL" id="KV442011">
    <property type="protein sequence ID" value="OAQ36760.1"/>
    <property type="molecule type" value="Genomic_DNA"/>
</dbReference>
<proteinExistence type="predicted"/>
<dbReference type="Gene3D" id="1.20.1280.50">
    <property type="match status" value="1"/>
</dbReference>